<dbReference type="Proteomes" id="UP000606274">
    <property type="component" value="Unassembled WGS sequence"/>
</dbReference>
<evidence type="ECO:0000256" key="7">
    <source>
        <dbReference type="ARBA" id="ARBA00023157"/>
    </source>
</evidence>
<sequence length="247" mass="27551">MCRIWIRFVVSAVGVLLFPGVYHIWAIEVFTPKELTAVNGTEVRLKCTFTSSEAVSEKTLSISWSFKPLGPGREEQFFYYQEKPYPPTQGQFEGRAAWSGNILKNDASITLNDVQFNFNGTYTCLVRNPPDVHGFTGEIRLEVVQSVKLSEMEILAAAVGGGIALVLIILTIVLSVRYFRGRQGDAGIELQDAKRASVCAQAEFMPINMVEKVPEKEILQDDLEKTKLHEEDAGKEFDASLKPGRDD</sequence>
<dbReference type="PANTHER" id="PTHR13869">
    <property type="entry name" value="MYELIN P0 RELATED"/>
    <property type="match status" value="1"/>
</dbReference>
<dbReference type="SUPFAM" id="SSF48726">
    <property type="entry name" value="Immunoglobulin"/>
    <property type="match status" value="1"/>
</dbReference>
<reference evidence="13" key="1">
    <citation type="submission" date="2020-08" db="EMBL/GenBank/DDBJ databases">
        <title>Chromosome-level assembly of Southern catfish (Silurus meridionalis) provides insights into visual adaptation to the nocturnal and benthic lifestyles.</title>
        <authorList>
            <person name="Zhang Y."/>
            <person name="Wang D."/>
            <person name="Peng Z."/>
        </authorList>
    </citation>
    <scope>NUCLEOTIDE SEQUENCE</scope>
    <source>
        <strain evidence="13">SWU-2019-XX</strain>
        <tissue evidence="13">Muscle</tissue>
    </source>
</reference>
<evidence type="ECO:0000256" key="10">
    <source>
        <dbReference type="SAM" id="MobiDB-lite"/>
    </source>
</evidence>
<feature type="region of interest" description="Disordered" evidence="10">
    <location>
        <begin position="224"/>
        <end position="247"/>
    </location>
</feature>
<evidence type="ECO:0000256" key="4">
    <source>
        <dbReference type="ARBA" id="ARBA00022729"/>
    </source>
</evidence>
<keyword evidence="9" id="KW-0393">Immunoglobulin domain</keyword>
<evidence type="ECO:0000256" key="6">
    <source>
        <dbReference type="ARBA" id="ARBA00023136"/>
    </source>
</evidence>
<dbReference type="FunFam" id="2.60.40.10:FF:000193">
    <property type="entry name" value="Myelin protein zero-like 1 like"/>
    <property type="match status" value="1"/>
</dbReference>
<comment type="subcellular location">
    <subcellularLocation>
        <location evidence="1">Membrane</location>
        <topology evidence="1">Single-pass type I membrane protein</topology>
    </subcellularLocation>
</comment>
<dbReference type="OrthoDB" id="8916449at2759"/>
<keyword evidence="14" id="KW-1185">Reference proteome</keyword>
<comment type="caution">
    <text evidence="13">The sequence shown here is derived from an EMBL/GenBank/DDBJ whole genome shotgun (WGS) entry which is preliminary data.</text>
</comment>
<dbReference type="GO" id="GO:0098609">
    <property type="term" value="P:cell-cell adhesion"/>
    <property type="evidence" value="ECO:0007669"/>
    <property type="project" value="TreeGrafter"/>
</dbReference>
<evidence type="ECO:0000256" key="8">
    <source>
        <dbReference type="ARBA" id="ARBA00023180"/>
    </source>
</evidence>
<protein>
    <recommendedName>
        <fullName evidence="12">Ig-like domain-containing protein</fullName>
    </recommendedName>
</protein>
<dbReference type="InterPro" id="IPR007110">
    <property type="entry name" value="Ig-like_dom"/>
</dbReference>
<feature type="transmembrane region" description="Helical" evidence="11">
    <location>
        <begin position="154"/>
        <end position="174"/>
    </location>
</feature>
<dbReference type="PANTHER" id="PTHR13869:SF21">
    <property type="entry name" value="MYELIN PROTEIN ZERO-LIKE PROTEIN 2"/>
    <property type="match status" value="1"/>
</dbReference>
<dbReference type="EMBL" id="JABFDY010000025">
    <property type="protein sequence ID" value="KAF7688936.1"/>
    <property type="molecule type" value="Genomic_DNA"/>
</dbReference>
<evidence type="ECO:0000256" key="1">
    <source>
        <dbReference type="ARBA" id="ARBA00004479"/>
    </source>
</evidence>
<dbReference type="InterPro" id="IPR000920">
    <property type="entry name" value="Myelin_P0-rel"/>
</dbReference>
<keyword evidence="6 11" id="KW-0472">Membrane</keyword>
<proteinExistence type="inferred from homology"/>
<evidence type="ECO:0000256" key="9">
    <source>
        <dbReference type="ARBA" id="ARBA00023319"/>
    </source>
</evidence>
<comment type="similarity">
    <text evidence="2">Belongs to the myelin P0 protein family.</text>
</comment>
<dbReference type="InterPro" id="IPR003599">
    <property type="entry name" value="Ig_sub"/>
</dbReference>
<keyword evidence="7" id="KW-1015">Disulfide bond</keyword>
<dbReference type="InterPro" id="IPR036179">
    <property type="entry name" value="Ig-like_dom_sf"/>
</dbReference>
<evidence type="ECO:0000256" key="11">
    <source>
        <dbReference type="SAM" id="Phobius"/>
    </source>
</evidence>
<dbReference type="InterPro" id="IPR013106">
    <property type="entry name" value="Ig_V-set"/>
</dbReference>
<dbReference type="Pfam" id="PF07686">
    <property type="entry name" value="V-set"/>
    <property type="match status" value="1"/>
</dbReference>
<dbReference type="PROSITE" id="PS50835">
    <property type="entry name" value="IG_LIKE"/>
    <property type="match status" value="1"/>
</dbReference>
<dbReference type="AlphaFoldDB" id="A0A8T0ACZ2"/>
<gene>
    <name evidence="13" type="ORF">HF521_013743</name>
</gene>
<evidence type="ECO:0000313" key="14">
    <source>
        <dbReference type="Proteomes" id="UP000606274"/>
    </source>
</evidence>
<dbReference type="InterPro" id="IPR013783">
    <property type="entry name" value="Ig-like_fold"/>
</dbReference>
<dbReference type="PRINTS" id="PR00213">
    <property type="entry name" value="MYELINP0"/>
</dbReference>
<evidence type="ECO:0000256" key="2">
    <source>
        <dbReference type="ARBA" id="ARBA00007180"/>
    </source>
</evidence>
<feature type="domain" description="Ig-like" evidence="12">
    <location>
        <begin position="19"/>
        <end position="142"/>
    </location>
</feature>
<evidence type="ECO:0000256" key="3">
    <source>
        <dbReference type="ARBA" id="ARBA00022692"/>
    </source>
</evidence>
<name>A0A8T0ACZ2_SILME</name>
<keyword evidence="5 11" id="KW-1133">Transmembrane helix</keyword>
<keyword evidence="8" id="KW-0325">Glycoprotein</keyword>
<evidence type="ECO:0000313" key="13">
    <source>
        <dbReference type="EMBL" id="KAF7688936.1"/>
    </source>
</evidence>
<keyword evidence="3 11" id="KW-0812">Transmembrane</keyword>
<evidence type="ECO:0000256" key="5">
    <source>
        <dbReference type="ARBA" id="ARBA00022989"/>
    </source>
</evidence>
<accession>A0A8T0ACZ2</accession>
<dbReference type="GO" id="GO:0005886">
    <property type="term" value="C:plasma membrane"/>
    <property type="evidence" value="ECO:0007669"/>
    <property type="project" value="TreeGrafter"/>
</dbReference>
<dbReference type="Gene3D" id="2.60.40.10">
    <property type="entry name" value="Immunoglobulins"/>
    <property type="match status" value="1"/>
</dbReference>
<dbReference type="SMART" id="SM00406">
    <property type="entry name" value="IGv"/>
    <property type="match status" value="1"/>
</dbReference>
<evidence type="ECO:0000259" key="12">
    <source>
        <dbReference type="PROSITE" id="PS50835"/>
    </source>
</evidence>
<keyword evidence="4" id="KW-0732">Signal</keyword>
<organism evidence="13 14">
    <name type="scientific">Silurus meridionalis</name>
    <name type="common">Southern catfish</name>
    <name type="synonym">Silurus soldatovi meridionalis</name>
    <dbReference type="NCBI Taxonomy" id="175797"/>
    <lineage>
        <taxon>Eukaryota</taxon>
        <taxon>Metazoa</taxon>
        <taxon>Chordata</taxon>
        <taxon>Craniata</taxon>
        <taxon>Vertebrata</taxon>
        <taxon>Euteleostomi</taxon>
        <taxon>Actinopterygii</taxon>
        <taxon>Neopterygii</taxon>
        <taxon>Teleostei</taxon>
        <taxon>Ostariophysi</taxon>
        <taxon>Siluriformes</taxon>
        <taxon>Siluridae</taxon>
        <taxon>Silurus</taxon>
    </lineage>
</organism>
<dbReference type="SMART" id="SM00409">
    <property type="entry name" value="IG"/>
    <property type="match status" value="1"/>
</dbReference>